<gene>
    <name evidence="3" type="ORF">PILCRDRAFT_811578</name>
</gene>
<feature type="region of interest" description="Disordered" evidence="2">
    <location>
        <begin position="1"/>
        <end position="31"/>
    </location>
</feature>
<evidence type="ECO:0000313" key="3">
    <source>
        <dbReference type="EMBL" id="KIM91061.1"/>
    </source>
</evidence>
<dbReference type="SUPFAM" id="SSF103657">
    <property type="entry name" value="BAR/IMD domain-like"/>
    <property type="match status" value="1"/>
</dbReference>
<evidence type="ECO:0000256" key="1">
    <source>
        <dbReference type="SAM" id="Coils"/>
    </source>
</evidence>
<sequence>MPRARSLRSLAIAPTRRTASPGPPSPTFSDATNASALNFGTNGPEKIITRANLKASIHAYEELVNTSASYRAALLTMSKVTAAFADAMGTCSGLKGASYEAGTRLQAASGLHHLMGNHWHVLAETLDRSFEKPLRQHLEAYRATVTERSVSYEKALYEKSQVIRQTEMGNMNKRQRNLQSFREALTVLQRQVDELDEMKAQHYQEIMEHEEEVWGVVQAKVCLTVRSTMDVFDKFTAKAVDPVIEPMLQSIPDPFDSYGPPQAEDQIFSILQPLSISANAPSRSPTPMKASPPQTPKPDDNTTSRNAWSPHYGEYFPTSEAGPQWSDISSPSSTPPTSSTPSRSVSPPASTVKRRQSHPPSSAQQPRKATSKLKSVLPAVEESIPQHVDSSVVADMEPISSLSALNGDTPIPDTSWGPFPYGESPYEAFGGSGETTPQHSRHPSLYSQPPVLAFDSDSPRNQTQPDYIPHVPLPT</sequence>
<feature type="compositionally biased region" description="Polar residues" evidence="2">
    <location>
        <begin position="358"/>
        <end position="368"/>
    </location>
</feature>
<dbReference type="OrthoDB" id="5594612at2759"/>
<keyword evidence="1" id="KW-0175">Coiled coil</keyword>
<evidence type="ECO:0000313" key="4">
    <source>
        <dbReference type="Proteomes" id="UP000054166"/>
    </source>
</evidence>
<feature type="coiled-coil region" evidence="1">
    <location>
        <begin position="171"/>
        <end position="212"/>
    </location>
</feature>
<dbReference type="GO" id="GO:0042144">
    <property type="term" value="P:vacuole fusion, non-autophagic"/>
    <property type="evidence" value="ECO:0007669"/>
    <property type="project" value="InterPro"/>
</dbReference>
<reference evidence="3 4" key="1">
    <citation type="submission" date="2014-04" db="EMBL/GenBank/DDBJ databases">
        <authorList>
            <consortium name="DOE Joint Genome Institute"/>
            <person name="Kuo A."/>
            <person name="Tarkka M."/>
            <person name="Buscot F."/>
            <person name="Kohler A."/>
            <person name="Nagy L.G."/>
            <person name="Floudas D."/>
            <person name="Copeland A."/>
            <person name="Barry K.W."/>
            <person name="Cichocki N."/>
            <person name="Veneault-Fourrey C."/>
            <person name="LaButti K."/>
            <person name="Lindquist E.A."/>
            <person name="Lipzen A."/>
            <person name="Lundell T."/>
            <person name="Morin E."/>
            <person name="Murat C."/>
            <person name="Sun H."/>
            <person name="Tunlid A."/>
            <person name="Henrissat B."/>
            <person name="Grigoriev I.V."/>
            <person name="Hibbett D.S."/>
            <person name="Martin F."/>
            <person name="Nordberg H.P."/>
            <person name="Cantor M.N."/>
            <person name="Hua S.X."/>
        </authorList>
    </citation>
    <scope>NUCLEOTIDE SEQUENCE [LARGE SCALE GENOMIC DNA]</scope>
    <source>
        <strain evidence="3 4">F 1598</strain>
    </source>
</reference>
<dbReference type="AlphaFoldDB" id="A0A0C3GKC0"/>
<protein>
    <recommendedName>
        <fullName evidence="5">IMD domain-containing protein</fullName>
    </recommendedName>
</protein>
<feature type="region of interest" description="Disordered" evidence="2">
    <location>
        <begin position="404"/>
        <end position="475"/>
    </location>
</feature>
<accession>A0A0C3GKC0</accession>
<dbReference type="InterPro" id="IPR037470">
    <property type="entry name" value="IVY1"/>
</dbReference>
<dbReference type="EMBL" id="KN832972">
    <property type="protein sequence ID" value="KIM91061.1"/>
    <property type="molecule type" value="Genomic_DNA"/>
</dbReference>
<evidence type="ECO:0000256" key="2">
    <source>
        <dbReference type="SAM" id="MobiDB-lite"/>
    </source>
</evidence>
<dbReference type="InterPro" id="IPR027267">
    <property type="entry name" value="AH/BAR_dom_sf"/>
</dbReference>
<evidence type="ECO:0008006" key="5">
    <source>
        <dbReference type="Google" id="ProtNLM"/>
    </source>
</evidence>
<reference evidence="4" key="2">
    <citation type="submission" date="2015-01" db="EMBL/GenBank/DDBJ databases">
        <title>Evolutionary Origins and Diversification of the Mycorrhizal Mutualists.</title>
        <authorList>
            <consortium name="DOE Joint Genome Institute"/>
            <consortium name="Mycorrhizal Genomics Consortium"/>
            <person name="Kohler A."/>
            <person name="Kuo A."/>
            <person name="Nagy L.G."/>
            <person name="Floudas D."/>
            <person name="Copeland A."/>
            <person name="Barry K.W."/>
            <person name="Cichocki N."/>
            <person name="Veneault-Fourrey C."/>
            <person name="LaButti K."/>
            <person name="Lindquist E.A."/>
            <person name="Lipzen A."/>
            <person name="Lundell T."/>
            <person name="Morin E."/>
            <person name="Murat C."/>
            <person name="Riley R."/>
            <person name="Ohm R."/>
            <person name="Sun H."/>
            <person name="Tunlid A."/>
            <person name="Henrissat B."/>
            <person name="Grigoriev I.V."/>
            <person name="Hibbett D.S."/>
            <person name="Martin F."/>
        </authorList>
    </citation>
    <scope>NUCLEOTIDE SEQUENCE [LARGE SCALE GENOMIC DNA]</scope>
    <source>
        <strain evidence="4">F 1598</strain>
    </source>
</reference>
<dbReference type="InParanoid" id="A0A0C3GKC0"/>
<feature type="region of interest" description="Disordered" evidence="2">
    <location>
        <begin position="277"/>
        <end position="377"/>
    </location>
</feature>
<dbReference type="PANTHER" id="PTHR38407">
    <property type="entry name" value="PROTEIN IVY1"/>
    <property type="match status" value="1"/>
</dbReference>
<keyword evidence="4" id="KW-1185">Reference proteome</keyword>
<dbReference type="STRING" id="765440.A0A0C3GKC0"/>
<feature type="compositionally biased region" description="Low complexity" evidence="2">
    <location>
        <begin position="329"/>
        <end position="351"/>
    </location>
</feature>
<dbReference type="PANTHER" id="PTHR38407:SF1">
    <property type="entry name" value="PROTEIN IVY1"/>
    <property type="match status" value="1"/>
</dbReference>
<dbReference type="GO" id="GO:0005543">
    <property type="term" value="F:phospholipid binding"/>
    <property type="evidence" value="ECO:0007669"/>
    <property type="project" value="InterPro"/>
</dbReference>
<proteinExistence type="predicted"/>
<dbReference type="Proteomes" id="UP000054166">
    <property type="component" value="Unassembled WGS sequence"/>
</dbReference>
<organism evidence="3 4">
    <name type="scientific">Piloderma croceum (strain F 1598)</name>
    <dbReference type="NCBI Taxonomy" id="765440"/>
    <lineage>
        <taxon>Eukaryota</taxon>
        <taxon>Fungi</taxon>
        <taxon>Dikarya</taxon>
        <taxon>Basidiomycota</taxon>
        <taxon>Agaricomycotina</taxon>
        <taxon>Agaricomycetes</taxon>
        <taxon>Agaricomycetidae</taxon>
        <taxon>Atheliales</taxon>
        <taxon>Atheliaceae</taxon>
        <taxon>Piloderma</taxon>
    </lineage>
</organism>
<dbReference type="HOGENOM" id="CLU_029202_0_0_1"/>
<name>A0A0C3GKC0_PILCF</name>
<dbReference type="Gene3D" id="1.20.1270.60">
    <property type="entry name" value="Arfaptin homology (AH) domain/BAR domain"/>
    <property type="match status" value="1"/>
</dbReference>
<dbReference type="GO" id="GO:0000329">
    <property type="term" value="C:fungal-type vacuole membrane"/>
    <property type="evidence" value="ECO:0007669"/>
    <property type="project" value="InterPro"/>
</dbReference>